<evidence type="ECO:0000256" key="10">
    <source>
        <dbReference type="ARBA" id="ARBA00022840"/>
    </source>
</evidence>
<accession>A0A927CDH5</accession>
<evidence type="ECO:0000256" key="2">
    <source>
        <dbReference type="ARBA" id="ARBA00004651"/>
    </source>
</evidence>
<dbReference type="InterPro" id="IPR036890">
    <property type="entry name" value="HATPase_C_sf"/>
</dbReference>
<evidence type="ECO:0000256" key="12">
    <source>
        <dbReference type="ARBA" id="ARBA00023012"/>
    </source>
</evidence>
<evidence type="ECO:0000256" key="3">
    <source>
        <dbReference type="ARBA" id="ARBA00012438"/>
    </source>
</evidence>
<feature type="domain" description="Histidine kinase" evidence="15">
    <location>
        <begin position="208"/>
        <end position="417"/>
    </location>
</feature>
<keyword evidence="13 14" id="KW-0472">Membrane</keyword>
<dbReference type="Gene3D" id="3.30.565.10">
    <property type="entry name" value="Histidine kinase-like ATPase, C-terminal domain"/>
    <property type="match status" value="1"/>
</dbReference>
<evidence type="ECO:0000256" key="9">
    <source>
        <dbReference type="ARBA" id="ARBA00022777"/>
    </source>
</evidence>
<dbReference type="SMART" id="SM00388">
    <property type="entry name" value="HisKA"/>
    <property type="match status" value="1"/>
</dbReference>
<protein>
    <recommendedName>
        <fullName evidence="3">histidine kinase</fullName>
        <ecNumber evidence="3">2.7.13.3</ecNumber>
    </recommendedName>
</protein>
<dbReference type="GO" id="GO:0000155">
    <property type="term" value="F:phosphorelay sensor kinase activity"/>
    <property type="evidence" value="ECO:0007669"/>
    <property type="project" value="InterPro"/>
</dbReference>
<evidence type="ECO:0000256" key="1">
    <source>
        <dbReference type="ARBA" id="ARBA00000085"/>
    </source>
</evidence>
<feature type="transmembrane region" description="Helical" evidence="14">
    <location>
        <begin position="67"/>
        <end position="93"/>
    </location>
</feature>
<comment type="catalytic activity">
    <reaction evidence="1">
        <text>ATP + protein L-histidine = ADP + protein N-phospho-L-histidine.</text>
        <dbReference type="EC" id="2.7.13.3"/>
    </reaction>
</comment>
<feature type="transmembrane region" description="Helical" evidence="14">
    <location>
        <begin position="99"/>
        <end position="119"/>
    </location>
</feature>
<dbReference type="AlphaFoldDB" id="A0A927CDH5"/>
<keyword evidence="7 14" id="KW-0812">Transmembrane</keyword>
<reference evidence="16" key="1">
    <citation type="submission" date="2020-09" db="EMBL/GenBank/DDBJ databases">
        <title>A novel bacterium of genus Paenibacillus, isolated from South China Sea.</title>
        <authorList>
            <person name="Huang H."/>
            <person name="Mo K."/>
            <person name="Hu Y."/>
        </authorList>
    </citation>
    <scope>NUCLEOTIDE SEQUENCE</scope>
    <source>
        <strain evidence="16">IB182363</strain>
    </source>
</reference>
<evidence type="ECO:0000313" key="17">
    <source>
        <dbReference type="Proteomes" id="UP000639396"/>
    </source>
</evidence>
<evidence type="ECO:0000256" key="11">
    <source>
        <dbReference type="ARBA" id="ARBA00022989"/>
    </source>
</evidence>
<feature type="transmembrane region" description="Helical" evidence="14">
    <location>
        <begin position="7"/>
        <end position="24"/>
    </location>
</feature>
<keyword evidence="4" id="KW-1003">Cell membrane</keyword>
<dbReference type="InterPro" id="IPR005467">
    <property type="entry name" value="His_kinase_dom"/>
</dbReference>
<keyword evidence="5" id="KW-0597">Phosphoprotein</keyword>
<dbReference type="InterPro" id="IPR004358">
    <property type="entry name" value="Sig_transdc_His_kin-like_C"/>
</dbReference>
<dbReference type="Pfam" id="PF07694">
    <property type="entry name" value="5TM-5TMR_LYT"/>
    <property type="match status" value="1"/>
</dbReference>
<dbReference type="RefSeq" id="WP_190931239.1">
    <property type="nucleotide sequence ID" value="NZ_JACXJA010000044.1"/>
</dbReference>
<dbReference type="EC" id="2.7.13.3" evidence="3"/>
<evidence type="ECO:0000313" key="16">
    <source>
        <dbReference type="EMBL" id="MBD2865620.1"/>
    </source>
</evidence>
<dbReference type="CDD" id="cd00082">
    <property type="entry name" value="HisKA"/>
    <property type="match status" value="1"/>
</dbReference>
<proteinExistence type="predicted"/>
<dbReference type="Pfam" id="PF02518">
    <property type="entry name" value="HATPase_c"/>
    <property type="match status" value="1"/>
</dbReference>
<dbReference type="Pfam" id="PF00512">
    <property type="entry name" value="HisKA"/>
    <property type="match status" value="1"/>
</dbReference>
<evidence type="ECO:0000256" key="6">
    <source>
        <dbReference type="ARBA" id="ARBA00022679"/>
    </source>
</evidence>
<evidence type="ECO:0000256" key="14">
    <source>
        <dbReference type="SAM" id="Phobius"/>
    </source>
</evidence>
<feature type="transmembrane region" description="Helical" evidence="14">
    <location>
        <begin position="36"/>
        <end position="55"/>
    </location>
</feature>
<feature type="transmembrane region" description="Helical" evidence="14">
    <location>
        <begin position="126"/>
        <end position="148"/>
    </location>
</feature>
<comment type="caution">
    <text evidence="16">The sequence shown here is derived from an EMBL/GenBank/DDBJ whole genome shotgun (WGS) entry which is preliminary data.</text>
</comment>
<keyword evidence="9 16" id="KW-0418">Kinase</keyword>
<dbReference type="SMART" id="SM00387">
    <property type="entry name" value="HATPase_c"/>
    <property type="match status" value="1"/>
</dbReference>
<evidence type="ECO:0000256" key="4">
    <source>
        <dbReference type="ARBA" id="ARBA00022475"/>
    </source>
</evidence>
<dbReference type="SUPFAM" id="SSF47384">
    <property type="entry name" value="Homodimeric domain of signal transducing histidine kinase"/>
    <property type="match status" value="1"/>
</dbReference>
<keyword evidence="17" id="KW-1185">Reference proteome</keyword>
<evidence type="ECO:0000256" key="5">
    <source>
        <dbReference type="ARBA" id="ARBA00022553"/>
    </source>
</evidence>
<feature type="transmembrane region" description="Helical" evidence="14">
    <location>
        <begin position="160"/>
        <end position="180"/>
    </location>
</feature>
<organism evidence="16 17">
    <name type="scientific">Paenibacillus oceani</name>
    <dbReference type="NCBI Taxonomy" id="2772510"/>
    <lineage>
        <taxon>Bacteria</taxon>
        <taxon>Bacillati</taxon>
        <taxon>Bacillota</taxon>
        <taxon>Bacilli</taxon>
        <taxon>Bacillales</taxon>
        <taxon>Paenibacillaceae</taxon>
        <taxon>Paenibacillus</taxon>
    </lineage>
</organism>
<keyword evidence="10" id="KW-0067">ATP-binding</keyword>
<keyword evidence="8" id="KW-0547">Nucleotide-binding</keyword>
<dbReference type="InterPro" id="IPR003661">
    <property type="entry name" value="HisK_dim/P_dom"/>
</dbReference>
<dbReference type="PROSITE" id="PS50109">
    <property type="entry name" value="HIS_KIN"/>
    <property type="match status" value="1"/>
</dbReference>
<evidence type="ECO:0000256" key="7">
    <source>
        <dbReference type="ARBA" id="ARBA00022692"/>
    </source>
</evidence>
<keyword evidence="6" id="KW-0808">Transferase</keyword>
<evidence type="ECO:0000259" key="15">
    <source>
        <dbReference type="PROSITE" id="PS50109"/>
    </source>
</evidence>
<evidence type="ECO:0000256" key="13">
    <source>
        <dbReference type="ARBA" id="ARBA00023136"/>
    </source>
</evidence>
<keyword evidence="12" id="KW-0902">Two-component regulatory system</keyword>
<name>A0A927CDH5_9BACL</name>
<dbReference type="EMBL" id="JACXJA010000044">
    <property type="protein sequence ID" value="MBD2865620.1"/>
    <property type="molecule type" value="Genomic_DNA"/>
</dbReference>
<comment type="subcellular location">
    <subcellularLocation>
        <location evidence="2">Cell membrane</location>
        <topology evidence="2">Multi-pass membrane protein</topology>
    </subcellularLocation>
</comment>
<sequence>MTPIKETLLQLFISLMPFVMYNIYYRDNKHNHTKSFILITASLSLLLSMTFAAGVENGIFFDARYILMYFSIMFGGIAVGSVIFAEFIIYRLLLGGDGTFVAILIVAFTFPLSVLFYKLFQQAKRLSLITFFAGIVISSVPFLISYLYFDPDYFIKHLGFHILVLPIQNSIGIWLLISLFSKSVSDKKIYVSYLENEKVNTISHVAASLAHEVRNPLTVVKGFLTLIRERPAPDEKVAHYIDISISEIQRTESILSEFLSISKPLSGGLERTNLSELLHIMMEVMSSYANMNNVGLEVSRSDYPVWIMANPDEIKQTLLNFIKNAVEACSAVSNGKVALRLDTNIQDALLFIEDNGIGMKQEQVNRLGSIYFTTKSSGTGLGLTFSYQVIRTLGGTISVHSEPGEGTQFTITLPLLSE</sequence>
<dbReference type="InterPro" id="IPR011620">
    <property type="entry name" value="Sig_transdc_His_kinase_LytS_TM"/>
</dbReference>
<dbReference type="Proteomes" id="UP000639396">
    <property type="component" value="Unassembled WGS sequence"/>
</dbReference>
<keyword evidence="11 14" id="KW-1133">Transmembrane helix</keyword>
<dbReference type="GO" id="GO:0005886">
    <property type="term" value="C:plasma membrane"/>
    <property type="evidence" value="ECO:0007669"/>
    <property type="project" value="UniProtKB-SubCell"/>
</dbReference>
<dbReference type="GO" id="GO:0071555">
    <property type="term" value="P:cell wall organization"/>
    <property type="evidence" value="ECO:0007669"/>
    <property type="project" value="InterPro"/>
</dbReference>
<gene>
    <name evidence="16" type="ORF">IDH45_26915</name>
</gene>
<dbReference type="PRINTS" id="PR00344">
    <property type="entry name" value="BCTRLSENSOR"/>
</dbReference>
<dbReference type="GO" id="GO:0005524">
    <property type="term" value="F:ATP binding"/>
    <property type="evidence" value="ECO:0007669"/>
    <property type="project" value="UniProtKB-KW"/>
</dbReference>
<dbReference type="InterPro" id="IPR036097">
    <property type="entry name" value="HisK_dim/P_sf"/>
</dbReference>
<dbReference type="InterPro" id="IPR003594">
    <property type="entry name" value="HATPase_dom"/>
</dbReference>
<dbReference type="PANTHER" id="PTHR43065:SF46">
    <property type="entry name" value="C4-DICARBOXYLATE TRANSPORT SENSOR PROTEIN DCTB"/>
    <property type="match status" value="1"/>
</dbReference>
<dbReference type="Gene3D" id="1.10.287.130">
    <property type="match status" value="1"/>
</dbReference>
<dbReference type="PANTHER" id="PTHR43065">
    <property type="entry name" value="SENSOR HISTIDINE KINASE"/>
    <property type="match status" value="1"/>
</dbReference>
<evidence type="ECO:0000256" key="8">
    <source>
        <dbReference type="ARBA" id="ARBA00022741"/>
    </source>
</evidence>
<dbReference type="SUPFAM" id="SSF55874">
    <property type="entry name" value="ATPase domain of HSP90 chaperone/DNA topoisomerase II/histidine kinase"/>
    <property type="match status" value="1"/>
</dbReference>